<dbReference type="Pfam" id="PF18087">
    <property type="entry name" value="RuBisCo_chap_C"/>
    <property type="match status" value="1"/>
</dbReference>
<dbReference type="EMBL" id="HBEK01007135">
    <property type="protein sequence ID" value="CAD8393898.1"/>
    <property type="molecule type" value="Transcribed_RNA"/>
</dbReference>
<evidence type="ECO:0000259" key="2">
    <source>
        <dbReference type="Pfam" id="PF18087"/>
    </source>
</evidence>
<organism evidence="3">
    <name type="scientific">Rhodosorus marinus</name>
    <dbReference type="NCBI Taxonomy" id="101924"/>
    <lineage>
        <taxon>Eukaryota</taxon>
        <taxon>Rhodophyta</taxon>
        <taxon>Stylonematophyceae</taxon>
        <taxon>Stylonematales</taxon>
        <taxon>Stylonemataceae</taxon>
        <taxon>Rhodosorus</taxon>
    </lineage>
</organism>
<name>A0A7S0G3R6_9RHOD</name>
<feature type="domain" description="Rubisco accumulation factor 1 C-terminal" evidence="2">
    <location>
        <begin position="88"/>
        <end position="229"/>
    </location>
</feature>
<sequence length="249" mass="27149">MDLAAFCFGVSGAELKVSRACSDRNGGLARLVPRGGVRVSAEDEVERMRQELEKLRQENLNLKGVAEEKKELKLEDLIKKHGQGSRFLPFVKVELTDHTPRVVPYLGKLAETNAESVIAAGPFVRKQKQGSITITEESSFSSGLIGLPGSVASLNLSDPVAISVPFSPPNVHIDAVNDQDSIAIIERNEDAFDNDLSSVYLYNTSEGLKLGYLEDDADKDQVHCLGEVAFAYSKALVEIEEPEPQGESF</sequence>
<evidence type="ECO:0000256" key="1">
    <source>
        <dbReference type="SAM" id="Coils"/>
    </source>
</evidence>
<accession>A0A7S0G3R6</accession>
<gene>
    <name evidence="3" type="ORF">RMAR0315_LOCUS3883</name>
</gene>
<feature type="coiled-coil region" evidence="1">
    <location>
        <begin position="38"/>
        <end position="75"/>
    </location>
</feature>
<evidence type="ECO:0000313" key="3">
    <source>
        <dbReference type="EMBL" id="CAD8393898.1"/>
    </source>
</evidence>
<keyword evidence="1" id="KW-0175">Coiled coil</keyword>
<dbReference type="AlphaFoldDB" id="A0A7S0G3R6"/>
<proteinExistence type="predicted"/>
<dbReference type="InterPro" id="IPR040858">
    <property type="entry name" value="Raf1_C"/>
</dbReference>
<protein>
    <recommendedName>
        <fullName evidence="2">Rubisco accumulation factor 1 C-terminal domain-containing protein</fullName>
    </recommendedName>
</protein>
<reference evidence="3" key="1">
    <citation type="submission" date="2021-01" db="EMBL/GenBank/DDBJ databases">
        <authorList>
            <person name="Corre E."/>
            <person name="Pelletier E."/>
            <person name="Niang G."/>
            <person name="Scheremetjew M."/>
            <person name="Finn R."/>
            <person name="Kale V."/>
            <person name="Holt S."/>
            <person name="Cochrane G."/>
            <person name="Meng A."/>
            <person name="Brown T."/>
            <person name="Cohen L."/>
        </authorList>
    </citation>
    <scope>NUCLEOTIDE SEQUENCE</scope>
    <source>
        <strain evidence="3">UTEX LB 2760</strain>
    </source>
</reference>